<sequence length="333" mass="37793">MVSLFKERTSAGVFRLITLSIIVHIHFFVSAPTVIIDAQQPIMLALLEPIAKLPAIIIALLFHIIIIIQALRLNYILGNNRLFPNTNFTTAMCYILFTGLLPIWANISAALIINIFIIWIIDLLTKLYNTQKAGKSVFNIGLLTGLSILLVPASAPLAIIVLLAILILRPFKVNELFIYMIGCLLPYYFLSAGLYYFYTIHLLPNYLPHFSLHIPSFNSESSFITMTISVLALSFLGFIYLQNNIGKLVIMARKCWIIITILFIFLAPIPLFIKDANWPIDLFVITAAAALAANLFYYNKNKIFLSILFWLLIFINWFNSFDIIHYLKAIPSK</sequence>
<feature type="transmembrane region" description="Helical" evidence="1">
    <location>
        <begin position="176"/>
        <end position="198"/>
    </location>
</feature>
<gene>
    <name evidence="2" type="ORF">D6B99_14170</name>
</gene>
<name>A0A386HRS6_9BACT</name>
<feature type="transmembrane region" description="Helical" evidence="1">
    <location>
        <begin position="223"/>
        <end position="243"/>
    </location>
</feature>
<keyword evidence="1" id="KW-0472">Membrane</keyword>
<reference evidence="2 3" key="1">
    <citation type="submission" date="2018-09" db="EMBL/GenBank/DDBJ databases">
        <title>Arachidicoccus sp. nov., a bacterium isolated from soil.</title>
        <authorList>
            <person name="Weon H.-Y."/>
            <person name="Kwon S.-W."/>
            <person name="Lee S.A."/>
        </authorList>
    </citation>
    <scope>NUCLEOTIDE SEQUENCE [LARGE SCALE GENOMIC DNA]</scope>
    <source>
        <strain evidence="2 3">KIS59-12</strain>
    </source>
</reference>
<organism evidence="2 3">
    <name type="scientific">Arachidicoccus soli</name>
    <dbReference type="NCBI Taxonomy" id="2341117"/>
    <lineage>
        <taxon>Bacteria</taxon>
        <taxon>Pseudomonadati</taxon>
        <taxon>Bacteroidota</taxon>
        <taxon>Chitinophagia</taxon>
        <taxon>Chitinophagales</taxon>
        <taxon>Chitinophagaceae</taxon>
        <taxon>Arachidicoccus</taxon>
    </lineage>
</organism>
<evidence type="ECO:0008006" key="4">
    <source>
        <dbReference type="Google" id="ProtNLM"/>
    </source>
</evidence>
<dbReference type="RefSeq" id="WP_119989595.1">
    <property type="nucleotide sequence ID" value="NZ_CP032489.1"/>
</dbReference>
<feature type="transmembrane region" description="Helical" evidence="1">
    <location>
        <begin position="55"/>
        <end position="73"/>
    </location>
</feature>
<feature type="transmembrane region" description="Helical" evidence="1">
    <location>
        <begin position="12"/>
        <end position="35"/>
    </location>
</feature>
<keyword evidence="3" id="KW-1185">Reference proteome</keyword>
<dbReference type="KEGG" id="ark:D6B99_14170"/>
<proteinExistence type="predicted"/>
<feature type="transmembrane region" description="Helical" evidence="1">
    <location>
        <begin position="94"/>
        <end position="121"/>
    </location>
</feature>
<feature type="transmembrane region" description="Helical" evidence="1">
    <location>
        <begin position="279"/>
        <end position="297"/>
    </location>
</feature>
<keyword evidence="1" id="KW-1133">Transmembrane helix</keyword>
<keyword evidence="1" id="KW-0812">Transmembrane</keyword>
<dbReference type="EMBL" id="CP032489">
    <property type="protein sequence ID" value="AYD48647.1"/>
    <property type="molecule type" value="Genomic_DNA"/>
</dbReference>
<dbReference type="OrthoDB" id="1115611at2"/>
<accession>A0A386HRS6</accession>
<dbReference type="AlphaFoldDB" id="A0A386HRS6"/>
<evidence type="ECO:0000313" key="2">
    <source>
        <dbReference type="EMBL" id="AYD48647.1"/>
    </source>
</evidence>
<evidence type="ECO:0000313" key="3">
    <source>
        <dbReference type="Proteomes" id="UP000266118"/>
    </source>
</evidence>
<feature type="transmembrane region" description="Helical" evidence="1">
    <location>
        <begin position="255"/>
        <end position="273"/>
    </location>
</feature>
<dbReference type="Proteomes" id="UP000266118">
    <property type="component" value="Chromosome"/>
</dbReference>
<protein>
    <recommendedName>
        <fullName evidence="4">Beta-carotene 15,15'-monooxygenase</fullName>
    </recommendedName>
</protein>
<evidence type="ECO:0000256" key="1">
    <source>
        <dbReference type="SAM" id="Phobius"/>
    </source>
</evidence>
<feature type="transmembrane region" description="Helical" evidence="1">
    <location>
        <begin position="141"/>
        <end position="169"/>
    </location>
</feature>
<feature type="transmembrane region" description="Helical" evidence="1">
    <location>
        <begin position="304"/>
        <end position="327"/>
    </location>
</feature>